<evidence type="ECO:0000256" key="1">
    <source>
        <dbReference type="ARBA" id="ARBA00022729"/>
    </source>
</evidence>
<gene>
    <name evidence="4" type="ORF">IPO85_13730</name>
</gene>
<reference evidence="4 5" key="1">
    <citation type="submission" date="2020-10" db="EMBL/GenBank/DDBJ databases">
        <title>Connecting structure to function with the recovery of over 1000 high-quality activated sludge metagenome-assembled genomes encoding full-length rRNA genes using long-read sequencing.</title>
        <authorList>
            <person name="Singleton C.M."/>
            <person name="Petriglieri F."/>
            <person name="Kristensen J.M."/>
            <person name="Kirkegaard R.H."/>
            <person name="Michaelsen T.Y."/>
            <person name="Andersen M.H."/>
            <person name="Karst S.M."/>
            <person name="Dueholm M.S."/>
            <person name="Nielsen P.H."/>
            <person name="Albertsen M."/>
        </authorList>
    </citation>
    <scope>NUCLEOTIDE SEQUENCE [LARGE SCALE GENOMIC DNA]</scope>
    <source>
        <strain evidence="4">Ribe_18-Q3-R11-54_BAT3C.373</strain>
    </source>
</reference>
<proteinExistence type="predicted"/>
<dbReference type="InterPro" id="IPR013517">
    <property type="entry name" value="FG-GAP"/>
</dbReference>
<protein>
    <submittedName>
        <fullName evidence="4">VCBS repeat-containing protein</fullName>
    </submittedName>
</protein>
<name>A0A9D7XIC9_9BACT</name>
<dbReference type="EMBL" id="JADKFW010000010">
    <property type="protein sequence ID" value="MBK9718543.1"/>
    <property type="molecule type" value="Genomic_DNA"/>
</dbReference>
<dbReference type="PROSITE" id="PS51257">
    <property type="entry name" value="PROKAR_LIPOPROTEIN"/>
    <property type="match status" value="1"/>
</dbReference>
<accession>A0A9D7XIC9</accession>
<evidence type="ECO:0000313" key="4">
    <source>
        <dbReference type="EMBL" id="MBK9718543.1"/>
    </source>
</evidence>
<dbReference type="AlphaFoldDB" id="A0A9D7XIC9"/>
<dbReference type="PANTHER" id="PTHR16026">
    <property type="entry name" value="CARTILAGE ACIDIC PROTEIN 1"/>
    <property type="match status" value="1"/>
</dbReference>
<dbReference type="Pfam" id="PF07593">
    <property type="entry name" value="UnbV_ASPIC"/>
    <property type="match status" value="1"/>
</dbReference>
<keyword evidence="2" id="KW-0472">Membrane</keyword>
<evidence type="ECO:0000313" key="5">
    <source>
        <dbReference type="Proteomes" id="UP000808349"/>
    </source>
</evidence>
<dbReference type="SUPFAM" id="SSF69318">
    <property type="entry name" value="Integrin alpha N-terminal domain"/>
    <property type="match status" value="3"/>
</dbReference>
<comment type="caution">
    <text evidence="4">The sequence shown here is derived from an EMBL/GenBank/DDBJ whole genome shotgun (WGS) entry which is preliminary data.</text>
</comment>
<sequence>MRSSITLNSIKLDFLFIGVIIFYLSLISCNTKKSDSFTGKLFTLQDSTVTGIHFDNSIRETTEENLFTFNYIYNGAGVGIIDVNNDELQDIYFTGNQVPDKLYLNKGNFKFEDISSSAGIDQFGGWHNSVSTVDINNDGYMDLYICRGGFKNVNGSNRNLLFINNKNNTFTEQAVSYGIADEGYSIASSFFDYDNDNDLDLIVTNRPDHWSVDADEIIRVKKRDSIDLATTTRLYRNNGNNSFSDVSKETGIFPNYSYGLSATAGDINNDGMCDIYISNDFVENDYFYINSGPGTFQEMIKNVTNHVPYYAMGTDFGDIDNDGNEEIYSVEMRPDDYKRSKTTMPLMQPAYFRSLKSDGFHDQYMHNVLQYNQGNGFFSDIAQMAGVDKTDWSWAPLISDFDNDGWKDIYVTNGYLRDVYDRDQNIQIDKFLKSRNNILDSVQQALGKLPSVKLVNYIFQNNKDLSFRKMMKNWGIEEPSFSNGAAVADLDNDGDLDLVINNINDPAFIYKNNLDQQSNYLRLKLNGPLGNTQGIGAKVTLYSGDQKQYVELRTSRGYLSSSEPIVHFGLGTNTKIDSVVILWNTLKETKIINPKANQLLTVDFSKSTDRKVQEKKLIPYFVEYSAPHIHPPFYHIENEFDDYKNQQLLPQKMSALGPFLAVADVNKDGLEDFYVGGAHQQAGALYMQNDSGTFHLKTNPIFIKDNLYEDMGSVFFDADGDGDQDLYVVSGGTEIVETNPIYQDRLYVNDGLGNFSKDLSNLPVIRSSGSCVIAADIDGDGDIDLFRGGRTIPDKYPFPPKSYLLENDGHGKFIDITNDKAKELRNIGMVTSAVWVDLDADKVLELVLVGEWMPITVFKNSAGIWTKESLEKYGLTNTEGWWNKVIAEDLDNDGDMDLVCGNLGENYKFHASPDKPFQVYCDDYDGNGTFDIVLAKYNGGDLVPVRGRQCSSEQMPFLAKKFPTYKDFANAKLEDILGSGLDSGAHYQAKEFRSIILNNNKGKFSILPLPKHAQFSPIQGIIIKDLNNDGHKDIIIAGNLYDAEIETTRGDASVGLLMLGKGNMEFKPLSVQESGIFMPYNVKDLKWVTVYGVPNILVATNNNPVYFFRNSSK</sequence>
<dbReference type="InterPro" id="IPR011519">
    <property type="entry name" value="UnbV_ASPIC"/>
</dbReference>
<dbReference type="PANTHER" id="PTHR16026:SF0">
    <property type="entry name" value="CARTILAGE ACIDIC PROTEIN 1"/>
    <property type="match status" value="1"/>
</dbReference>
<keyword evidence="1" id="KW-0732">Signal</keyword>
<dbReference type="InterPro" id="IPR028994">
    <property type="entry name" value="Integrin_alpha_N"/>
</dbReference>
<feature type="domain" description="ASPIC/UnbV" evidence="3">
    <location>
        <begin position="534"/>
        <end position="601"/>
    </location>
</feature>
<organism evidence="4 5">
    <name type="scientific">Candidatus Defluviibacterium haderslevense</name>
    <dbReference type="NCBI Taxonomy" id="2981993"/>
    <lineage>
        <taxon>Bacteria</taxon>
        <taxon>Pseudomonadati</taxon>
        <taxon>Bacteroidota</taxon>
        <taxon>Saprospiria</taxon>
        <taxon>Saprospirales</taxon>
        <taxon>Saprospiraceae</taxon>
        <taxon>Candidatus Defluviibacterium</taxon>
    </lineage>
</organism>
<evidence type="ECO:0000259" key="3">
    <source>
        <dbReference type="Pfam" id="PF07593"/>
    </source>
</evidence>
<feature type="transmembrane region" description="Helical" evidence="2">
    <location>
        <begin position="12"/>
        <end position="28"/>
    </location>
</feature>
<evidence type="ECO:0000256" key="2">
    <source>
        <dbReference type="SAM" id="Phobius"/>
    </source>
</evidence>
<keyword evidence="2" id="KW-0812">Transmembrane</keyword>
<dbReference type="Gene3D" id="2.130.10.130">
    <property type="entry name" value="Integrin alpha, N-terminal"/>
    <property type="match status" value="4"/>
</dbReference>
<keyword evidence="2" id="KW-1133">Transmembrane helix</keyword>
<dbReference type="InterPro" id="IPR027039">
    <property type="entry name" value="Crtac1"/>
</dbReference>
<dbReference type="Proteomes" id="UP000808349">
    <property type="component" value="Unassembled WGS sequence"/>
</dbReference>
<dbReference type="Pfam" id="PF13517">
    <property type="entry name" value="FG-GAP_3"/>
    <property type="match status" value="4"/>
</dbReference>